<accession>A0A132NSN5</accession>
<sequence>MSTAADAKRIKAIDIAIAEKQKKLEQLRKKCATIFLGIKTLLSQGKGEEVEQLKIDLTFIKEDAQDIKYDIYELTMEKQYLQEKIESSIKPKNKRKSSSKNEEVVETEERVAALLKRSEKSADVQEQMEKIKLEQMGMESFKESMRESNPEKRRELVRLYKTLCNELNIPVDEDWLLTAF</sequence>
<feature type="region of interest" description="Disordered" evidence="1">
    <location>
        <begin position="87"/>
        <end position="106"/>
    </location>
</feature>
<comment type="caution">
    <text evidence="2">The sequence shown here is derived from an EMBL/GenBank/DDBJ whole genome shotgun (WGS) entry which is preliminary data.</text>
</comment>
<evidence type="ECO:0000313" key="2">
    <source>
        <dbReference type="EMBL" id="KWX13114.1"/>
    </source>
</evidence>
<protein>
    <submittedName>
        <fullName evidence="2">Uncharacterized protein</fullName>
    </submittedName>
</protein>
<gene>
    <name evidence="2" type="ORF">QR46_2895</name>
</gene>
<dbReference type="OrthoDB" id="10257315at2759"/>
<reference evidence="2 3" key="1">
    <citation type="journal article" date="2015" name="Mol. Biochem. Parasitol.">
        <title>Identification of polymorphic genes for use in assemblage B genotyping assays through comparative genomics of multiple assemblage B Giardia duodenalis isolates.</title>
        <authorList>
            <person name="Wielinga C."/>
            <person name="Thompson R.C."/>
            <person name="Monis P."/>
            <person name="Ryan U."/>
        </authorList>
    </citation>
    <scope>NUCLEOTIDE SEQUENCE [LARGE SCALE GENOMIC DNA]</scope>
    <source>
        <strain evidence="2 3">BAH15c1</strain>
    </source>
</reference>
<dbReference type="EMBL" id="JXTI01000083">
    <property type="protein sequence ID" value="KWX13114.1"/>
    <property type="molecule type" value="Genomic_DNA"/>
</dbReference>
<organism evidence="2 3">
    <name type="scientific">Giardia duodenalis assemblage B</name>
    <dbReference type="NCBI Taxonomy" id="1394984"/>
    <lineage>
        <taxon>Eukaryota</taxon>
        <taxon>Metamonada</taxon>
        <taxon>Diplomonadida</taxon>
        <taxon>Hexamitidae</taxon>
        <taxon>Giardiinae</taxon>
        <taxon>Giardia</taxon>
    </lineage>
</organism>
<dbReference type="AlphaFoldDB" id="A0A132NSN5"/>
<evidence type="ECO:0000256" key="1">
    <source>
        <dbReference type="SAM" id="MobiDB-lite"/>
    </source>
</evidence>
<evidence type="ECO:0000313" key="3">
    <source>
        <dbReference type="Proteomes" id="UP000070089"/>
    </source>
</evidence>
<proteinExistence type="predicted"/>
<name>A0A132NSN5_GIAIN</name>
<dbReference type="Proteomes" id="UP000070089">
    <property type="component" value="Unassembled WGS sequence"/>
</dbReference>
<dbReference type="VEuPathDB" id="GiardiaDB:QR46_2895"/>